<feature type="signal peptide" evidence="2">
    <location>
        <begin position="1"/>
        <end position="21"/>
    </location>
</feature>
<keyword evidence="1 2" id="KW-0732">Signal</keyword>
<evidence type="ECO:0000259" key="3">
    <source>
        <dbReference type="Pfam" id="PF13505"/>
    </source>
</evidence>
<dbReference type="InterPro" id="IPR027385">
    <property type="entry name" value="Beta-barrel_OMP"/>
</dbReference>
<evidence type="ECO:0000256" key="2">
    <source>
        <dbReference type="SAM" id="SignalP"/>
    </source>
</evidence>
<feature type="chain" id="PRO_5024323868" description="Outer membrane protein beta-barrel domain-containing protein" evidence="2">
    <location>
        <begin position="22"/>
        <end position="191"/>
    </location>
</feature>
<evidence type="ECO:0000256" key="1">
    <source>
        <dbReference type="ARBA" id="ARBA00022729"/>
    </source>
</evidence>
<dbReference type="Pfam" id="PF13505">
    <property type="entry name" value="OMP_b-brl"/>
    <property type="match status" value="1"/>
</dbReference>
<dbReference type="Proteomes" id="UP000249375">
    <property type="component" value="Chromosome"/>
</dbReference>
<dbReference type="InterPro" id="IPR011250">
    <property type="entry name" value="OMP/PagP_B-barrel"/>
</dbReference>
<dbReference type="RefSeq" id="WP_111898003.1">
    <property type="nucleotide sequence ID" value="NZ_CP033459.1"/>
</dbReference>
<keyword evidence="5" id="KW-1185">Reference proteome</keyword>
<gene>
    <name evidence="4" type="ORF">C7Y71_007820</name>
</gene>
<proteinExistence type="predicted"/>
<reference evidence="4 5" key="1">
    <citation type="submission" date="2018-11" db="EMBL/GenBank/DDBJ databases">
        <authorList>
            <person name="Na S.W."/>
            <person name="Baik M."/>
        </authorList>
    </citation>
    <scope>NUCLEOTIDE SEQUENCE [LARGE SCALE GENOMIC DNA]</scope>
    <source>
        <strain evidence="4 5">E39</strain>
    </source>
</reference>
<dbReference type="SUPFAM" id="SSF56925">
    <property type="entry name" value="OMPA-like"/>
    <property type="match status" value="1"/>
</dbReference>
<dbReference type="OrthoDB" id="1082240at2"/>
<dbReference type="EMBL" id="CP033459">
    <property type="protein sequence ID" value="QFQ12933.1"/>
    <property type="molecule type" value="Genomic_DNA"/>
</dbReference>
<dbReference type="KEGG" id="alq:C7Y71_007820"/>
<evidence type="ECO:0000313" key="5">
    <source>
        <dbReference type="Proteomes" id="UP000249375"/>
    </source>
</evidence>
<dbReference type="AlphaFoldDB" id="A0A5P8E7I6"/>
<evidence type="ECO:0000313" key="4">
    <source>
        <dbReference type="EMBL" id="QFQ12933.1"/>
    </source>
</evidence>
<organism evidence="4 5">
    <name type="scientific">Pseudoprevotella muciniphila</name>
    <dbReference type="NCBI Taxonomy" id="2133944"/>
    <lineage>
        <taxon>Bacteria</taxon>
        <taxon>Pseudomonadati</taxon>
        <taxon>Bacteroidota</taxon>
        <taxon>Bacteroidia</taxon>
        <taxon>Bacteroidales</taxon>
        <taxon>Prevotellaceae</taxon>
        <taxon>Pseudoprevotella</taxon>
    </lineage>
</organism>
<name>A0A5P8E7I6_9BACT</name>
<dbReference type="Gene3D" id="2.40.160.20">
    <property type="match status" value="1"/>
</dbReference>
<protein>
    <recommendedName>
        <fullName evidence="3">Outer membrane protein beta-barrel domain-containing protein</fullName>
    </recommendedName>
</protein>
<accession>A0A5P8E7I6</accession>
<sequence length="191" mass="21020">MKKILLAIICTMMALGASAQADFEIKDRFYIGGSVGWWRNFDTDRNGFAILPEVGYKMNEKWTGGITIGYINSSSVEVKEDPTIADLDSRTKAFIIEPYARYNVLKAGPVAFFVEGVVGVASSKTDTDDESHGSFRVGLKPGAAVQLGKKFSAVTHIGFVGYGDSRPRLFKNGYGFDFRGNNISFGLYYHL</sequence>
<feature type="domain" description="Outer membrane protein beta-barrel" evidence="3">
    <location>
        <begin position="9"/>
        <end position="189"/>
    </location>
</feature>